<feature type="chain" id="PRO_5003953230" evidence="1">
    <location>
        <begin position="20"/>
        <end position="468"/>
    </location>
</feature>
<accession>L1LF54</accession>
<dbReference type="OrthoDB" id="27226at2759"/>
<gene>
    <name evidence="2" type="ORF">BEWA_040240</name>
</gene>
<name>L1LF54_THEEQ</name>
<dbReference type="GO" id="GO:0000287">
    <property type="term" value="F:magnesium ion binding"/>
    <property type="evidence" value="ECO:0007669"/>
    <property type="project" value="TreeGrafter"/>
</dbReference>
<dbReference type="Gene3D" id="3.40.50.1000">
    <property type="entry name" value="HAD superfamily/HAD-like"/>
    <property type="match status" value="1"/>
</dbReference>
<keyword evidence="1" id="KW-0732">Signal</keyword>
<keyword evidence="2" id="KW-0378">Hydrolase</keyword>
<sequence length="468" mass="52906">MARCILLFLLASLVCIAKSHVVDISLDTFQGVSSRDFFVFKIPLRIYISDANLTILEVVDSFRTLWKAEHEGSYCKYVWVYWSPDRQALVELLVVDAESKMERISYKKERFIWERIDNHAFNAAFYRTKSEFELMERSIMSSGKASEEGIRASVGSADSTPGPDCHNGNESKAVVDGEGGEKNVQDPASGQIVEFVRPEKPPKFFAIDFDETFYIHDKEAFEKNIKAFSKVRQMGYIPFICTARPFETVMRTLGEDFVTKTGYDGYPGIYLSGSVVYDVDGSVLHVSKFSREFLAAFLDYIEKEDLKDQCIFYDTRKNYALVDPKEVVSRVLVIDDIPYPKIATPEEILEMEIISIVTTNADMDIPMVTRGIDFSSRCMGSNYLAEICPITITKVDALKILMERHGERASAFGFIGDGLNDMESMGLSEISFAVANASPEVKRHAKWVLPHSYLMSAFATAMELVYNI</sequence>
<dbReference type="EMBL" id="ACOU01000002">
    <property type="protein sequence ID" value="EKX73986.1"/>
    <property type="molecule type" value="Genomic_DNA"/>
</dbReference>
<keyword evidence="3" id="KW-1185">Reference proteome</keyword>
<dbReference type="InterPro" id="IPR036412">
    <property type="entry name" value="HAD-like_sf"/>
</dbReference>
<dbReference type="GO" id="GO:0005829">
    <property type="term" value="C:cytosol"/>
    <property type="evidence" value="ECO:0007669"/>
    <property type="project" value="TreeGrafter"/>
</dbReference>
<protein>
    <submittedName>
        <fullName evidence="2">Haloacid dehalogenase-like hydrolase family member protein</fullName>
    </submittedName>
</protein>
<dbReference type="RefSeq" id="XP_004833438.1">
    <property type="nucleotide sequence ID" value="XM_004833381.1"/>
</dbReference>
<dbReference type="GO" id="GO:0016791">
    <property type="term" value="F:phosphatase activity"/>
    <property type="evidence" value="ECO:0007669"/>
    <property type="project" value="TreeGrafter"/>
</dbReference>
<dbReference type="STRING" id="1537102.L1LF54"/>
<dbReference type="VEuPathDB" id="PiroplasmaDB:BEWA_040240"/>
<dbReference type="Gene3D" id="3.30.1240.10">
    <property type="match status" value="1"/>
</dbReference>
<evidence type="ECO:0000256" key="1">
    <source>
        <dbReference type="SAM" id="SignalP"/>
    </source>
</evidence>
<evidence type="ECO:0000313" key="3">
    <source>
        <dbReference type="Proteomes" id="UP000031512"/>
    </source>
</evidence>
<dbReference type="InterPro" id="IPR023214">
    <property type="entry name" value="HAD_sf"/>
</dbReference>
<dbReference type="Proteomes" id="UP000031512">
    <property type="component" value="Unassembled WGS sequence"/>
</dbReference>
<proteinExistence type="predicted"/>
<dbReference type="PANTHER" id="PTHR10000">
    <property type="entry name" value="PHOSPHOSERINE PHOSPHATASE"/>
    <property type="match status" value="1"/>
</dbReference>
<feature type="signal peptide" evidence="1">
    <location>
        <begin position="1"/>
        <end position="19"/>
    </location>
</feature>
<organism evidence="2 3">
    <name type="scientific">Theileria equi strain WA</name>
    <dbReference type="NCBI Taxonomy" id="1537102"/>
    <lineage>
        <taxon>Eukaryota</taxon>
        <taxon>Sar</taxon>
        <taxon>Alveolata</taxon>
        <taxon>Apicomplexa</taxon>
        <taxon>Aconoidasida</taxon>
        <taxon>Piroplasmida</taxon>
        <taxon>Theileriidae</taxon>
        <taxon>Theileria</taxon>
    </lineage>
</organism>
<dbReference type="GeneID" id="15807434"/>
<reference evidence="2 3" key="1">
    <citation type="journal article" date="2012" name="BMC Genomics">
        <title>Comparative genomic analysis and phylogenetic position of Theileria equi.</title>
        <authorList>
            <person name="Kappmeyer L.S."/>
            <person name="Thiagarajan M."/>
            <person name="Herndon D.R."/>
            <person name="Ramsay J.D."/>
            <person name="Caler E."/>
            <person name="Djikeng A."/>
            <person name="Gillespie J.J."/>
            <person name="Lau A.O."/>
            <person name="Roalson E.H."/>
            <person name="Silva J.C."/>
            <person name="Silva M.G."/>
            <person name="Suarez C.E."/>
            <person name="Ueti M.W."/>
            <person name="Nene V.M."/>
            <person name="Mealey R.H."/>
            <person name="Knowles D.P."/>
            <person name="Brayton K.A."/>
        </authorList>
    </citation>
    <scope>NUCLEOTIDE SEQUENCE [LARGE SCALE GENOMIC DNA]</scope>
    <source>
        <strain evidence="2 3">WA</strain>
    </source>
</reference>
<comment type="caution">
    <text evidence="2">The sequence shown here is derived from an EMBL/GenBank/DDBJ whole genome shotgun (WGS) entry which is preliminary data.</text>
</comment>
<dbReference type="Pfam" id="PF08282">
    <property type="entry name" value="Hydrolase_3"/>
    <property type="match status" value="1"/>
</dbReference>
<evidence type="ECO:0000313" key="2">
    <source>
        <dbReference type="EMBL" id="EKX73986.1"/>
    </source>
</evidence>
<dbReference type="PANTHER" id="PTHR10000:SF8">
    <property type="entry name" value="HAD SUPERFAMILY HYDROLASE-LIKE, TYPE 3"/>
    <property type="match status" value="1"/>
</dbReference>
<dbReference type="AlphaFoldDB" id="L1LF54"/>
<dbReference type="SUPFAM" id="SSF56784">
    <property type="entry name" value="HAD-like"/>
    <property type="match status" value="1"/>
</dbReference>
<dbReference type="eggNOG" id="ENOG502S1YA">
    <property type="taxonomic scope" value="Eukaryota"/>
</dbReference>
<dbReference type="KEGG" id="beq:BEWA_040240"/>